<dbReference type="RefSeq" id="WP_155082676.1">
    <property type="nucleotide sequence ID" value="NZ_WMIA01000002.1"/>
</dbReference>
<proteinExistence type="predicted"/>
<feature type="transmembrane region" description="Helical" evidence="1">
    <location>
        <begin position="69"/>
        <end position="93"/>
    </location>
</feature>
<dbReference type="AlphaFoldDB" id="A0A844GSR0"/>
<feature type="transmembrane region" description="Helical" evidence="1">
    <location>
        <begin position="44"/>
        <end position="63"/>
    </location>
</feature>
<keyword evidence="1" id="KW-0472">Membrane</keyword>
<organism evidence="2 3">
    <name type="scientific">Cyanobacterium aponinum 0216</name>
    <dbReference type="NCBI Taxonomy" id="2676140"/>
    <lineage>
        <taxon>Bacteria</taxon>
        <taxon>Bacillati</taxon>
        <taxon>Cyanobacteriota</taxon>
        <taxon>Cyanophyceae</taxon>
        <taxon>Oscillatoriophycideae</taxon>
        <taxon>Chroococcales</taxon>
        <taxon>Geminocystaceae</taxon>
        <taxon>Cyanobacterium</taxon>
    </lineage>
</organism>
<evidence type="ECO:0000313" key="2">
    <source>
        <dbReference type="EMBL" id="MTF37818.1"/>
    </source>
</evidence>
<accession>A0A844GSR0</accession>
<dbReference type="Proteomes" id="UP000437131">
    <property type="component" value="Unassembled WGS sequence"/>
</dbReference>
<gene>
    <name evidence="2" type="ORF">GGC33_02605</name>
</gene>
<comment type="caution">
    <text evidence="2">The sequence shown here is derived from an EMBL/GenBank/DDBJ whole genome shotgun (WGS) entry which is preliminary data.</text>
</comment>
<evidence type="ECO:0000256" key="1">
    <source>
        <dbReference type="SAM" id="Phobius"/>
    </source>
</evidence>
<protein>
    <submittedName>
        <fullName evidence="2">DUF1230 family protein</fullName>
    </submittedName>
</protein>
<keyword evidence="1" id="KW-0812">Transmembrane</keyword>
<dbReference type="EMBL" id="WMIA01000002">
    <property type="protein sequence ID" value="MTF37818.1"/>
    <property type="molecule type" value="Genomic_DNA"/>
</dbReference>
<sequence>MSQSPTNFCPVPVEQQPINEYQELKESWFFSWVTLSKWEFARKLFWIWLWSLLISSPIAAASFPPQKMTLIFLIASGLGSSLFVAFTLIRLYLGWAYIGDRLKKTKIVYEESSWYDGQVWEKPVEFYYRDQLIFKHQVEPMIKRLQKTGVTLASLMSISFVSLLLIQNFT</sequence>
<dbReference type="InterPro" id="IPR009631">
    <property type="entry name" value="CGLD27-like"/>
</dbReference>
<dbReference type="PANTHER" id="PTHR34214">
    <property type="match status" value="1"/>
</dbReference>
<keyword evidence="1" id="KW-1133">Transmembrane helix</keyword>
<reference evidence="2 3" key="1">
    <citation type="submission" date="2019-11" db="EMBL/GenBank/DDBJ databases">
        <title>Isolation of a new High Light Tolerant Cyanobacteria.</title>
        <authorList>
            <person name="Dobson Z."/>
            <person name="Vaughn N."/>
            <person name="Vaughn M."/>
            <person name="Fromme P."/>
            <person name="Mazor Y."/>
        </authorList>
    </citation>
    <scope>NUCLEOTIDE SEQUENCE [LARGE SCALE GENOMIC DNA]</scope>
    <source>
        <strain evidence="2 3">0216</strain>
    </source>
</reference>
<dbReference type="Pfam" id="PF06799">
    <property type="entry name" value="CGLD27-like"/>
    <property type="match status" value="1"/>
</dbReference>
<name>A0A844GSR0_9CHRO</name>
<dbReference type="PANTHER" id="PTHR34214:SF3">
    <property type="entry name" value="PROTEIN CONSERVED IN THE GREEN LINEAGE AND DIATOMS 27, CHLOROPLASTIC"/>
    <property type="match status" value="1"/>
</dbReference>
<feature type="transmembrane region" description="Helical" evidence="1">
    <location>
        <begin position="150"/>
        <end position="169"/>
    </location>
</feature>
<evidence type="ECO:0000313" key="3">
    <source>
        <dbReference type="Proteomes" id="UP000437131"/>
    </source>
</evidence>